<feature type="compositionally biased region" description="Polar residues" evidence="1">
    <location>
        <begin position="10"/>
        <end position="19"/>
    </location>
</feature>
<protein>
    <submittedName>
        <fullName evidence="3">P-loop containing nucleoside triphosphate hydrolase protein</fullName>
    </submittedName>
</protein>
<dbReference type="Gene3D" id="3.40.50.300">
    <property type="entry name" value="P-loop containing nucleotide triphosphate hydrolases"/>
    <property type="match status" value="1"/>
</dbReference>
<dbReference type="InterPro" id="IPR006073">
    <property type="entry name" value="GTP-bd"/>
</dbReference>
<dbReference type="InterPro" id="IPR027417">
    <property type="entry name" value="P-loop_NTPase"/>
</dbReference>
<keyword evidence="3" id="KW-0378">Hydrolase</keyword>
<keyword evidence="4" id="KW-1185">Reference proteome</keyword>
<evidence type="ECO:0000313" key="4">
    <source>
        <dbReference type="Proteomes" id="UP001195769"/>
    </source>
</evidence>
<gene>
    <name evidence="3" type="ORF">F5891DRAFT_614062</name>
</gene>
<dbReference type="RefSeq" id="XP_041221624.1">
    <property type="nucleotide sequence ID" value="XM_041372469.1"/>
</dbReference>
<evidence type="ECO:0000256" key="1">
    <source>
        <dbReference type="SAM" id="MobiDB-lite"/>
    </source>
</evidence>
<comment type="caution">
    <text evidence="3">The sequence shown here is derived from an EMBL/GenBank/DDBJ whole genome shotgun (WGS) entry which is preliminary data.</text>
</comment>
<name>A0AAD4DXN8_9AGAM</name>
<dbReference type="AlphaFoldDB" id="A0AAD4DXN8"/>
<evidence type="ECO:0000259" key="2">
    <source>
        <dbReference type="Pfam" id="PF01926"/>
    </source>
</evidence>
<dbReference type="Pfam" id="PF01926">
    <property type="entry name" value="MMR_HSR1"/>
    <property type="match status" value="1"/>
</dbReference>
<feature type="region of interest" description="Disordered" evidence="1">
    <location>
        <begin position="1"/>
        <end position="27"/>
    </location>
</feature>
<feature type="domain" description="G" evidence="2">
    <location>
        <begin position="29"/>
        <end position="155"/>
    </location>
</feature>
<evidence type="ECO:0000313" key="3">
    <source>
        <dbReference type="EMBL" id="KAG1896048.1"/>
    </source>
</evidence>
<organism evidence="3 4">
    <name type="scientific">Suillus fuscotomentosus</name>
    <dbReference type="NCBI Taxonomy" id="1912939"/>
    <lineage>
        <taxon>Eukaryota</taxon>
        <taxon>Fungi</taxon>
        <taxon>Dikarya</taxon>
        <taxon>Basidiomycota</taxon>
        <taxon>Agaricomycotina</taxon>
        <taxon>Agaricomycetes</taxon>
        <taxon>Agaricomycetidae</taxon>
        <taxon>Boletales</taxon>
        <taxon>Suillineae</taxon>
        <taxon>Suillaceae</taxon>
        <taxon>Suillus</taxon>
    </lineage>
</organism>
<proteinExistence type="predicted"/>
<sequence>MASETKPYGMTSSSHSGTTVPPAPDRNKTIVLFGETGAGKSSLVNLMAGEEVARTSPDMERCTLQWRDYAIGFDGGSYTVFDTRGLEEPQLGTKEYLESVDNAYRLIKELDGRGGIDLLLFCVRASKVTATLQSNYRLFHEFLCEKKVPIVLAITHLEKEQRMEDWWEGHRSAFEKYHIRVAGHACLTTANGLEGRHKELYEESRVTIRSLVKNFTADGQKQAWMGGDNLFVSLMRKLKGLLIRSSIVGRKDLVPRLTERCGISPDVAEQVANMIKQN</sequence>
<dbReference type="CDD" id="cd00882">
    <property type="entry name" value="Ras_like_GTPase"/>
    <property type="match status" value="1"/>
</dbReference>
<accession>A0AAD4DXN8</accession>
<dbReference type="GO" id="GO:0005525">
    <property type="term" value="F:GTP binding"/>
    <property type="evidence" value="ECO:0007669"/>
    <property type="project" value="InterPro"/>
</dbReference>
<dbReference type="GO" id="GO:0016787">
    <property type="term" value="F:hydrolase activity"/>
    <property type="evidence" value="ECO:0007669"/>
    <property type="project" value="UniProtKB-KW"/>
</dbReference>
<dbReference type="Proteomes" id="UP001195769">
    <property type="component" value="Unassembled WGS sequence"/>
</dbReference>
<dbReference type="EMBL" id="JABBWK010000059">
    <property type="protein sequence ID" value="KAG1896048.1"/>
    <property type="molecule type" value="Genomic_DNA"/>
</dbReference>
<dbReference type="SUPFAM" id="SSF52540">
    <property type="entry name" value="P-loop containing nucleoside triphosphate hydrolases"/>
    <property type="match status" value="1"/>
</dbReference>
<reference evidence="3" key="1">
    <citation type="journal article" date="2020" name="New Phytol.">
        <title>Comparative genomics reveals dynamic genome evolution in host specialist ectomycorrhizal fungi.</title>
        <authorList>
            <person name="Lofgren L.A."/>
            <person name="Nguyen N.H."/>
            <person name="Vilgalys R."/>
            <person name="Ruytinx J."/>
            <person name="Liao H.L."/>
            <person name="Branco S."/>
            <person name="Kuo A."/>
            <person name="LaButti K."/>
            <person name="Lipzen A."/>
            <person name="Andreopoulos W."/>
            <person name="Pangilinan J."/>
            <person name="Riley R."/>
            <person name="Hundley H."/>
            <person name="Na H."/>
            <person name="Barry K."/>
            <person name="Grigoriev I.V."/>
            <person name="Stajich J.E."/>
            <person name="Kennedy P.G."/>
        </authorList>
    </citation>
    <scope>NUCLEOTIDE SEQUENCE</scope>
    <source>
        <strain evidence="3">FC203</strain>
    </source>
</reference>
<dbReference type="GeneID" id="64666767"/>